<reference evidence="4" key="1">
    <citation type="submission" date="2021-09" db="EMBL/GenBank/DDBJ databases">
        <authorList>
            <consortium name="AG Swart"/>
            <person name="Singh M."/>
            <person name="Singh A."/>
            <person name="Seah K."/>
            <person name="Emmerich C."/>
        </authorList>
    </citation>
    <scope>NUCLEOTIDE SEQUENCE</scope>
    <source>
        <strain evidence="4">ATCC30299</strain>
    </source>
</reference>
<dbReference type="PROSITE" id="PS50821">
    <property type="entry name" value="PAZ"/>
    <property type="match status" value="1"/>
</dbReference>
<dbReference type="Pfam" id="PF02170">
    <property type="entry name" value="PAZ"/>
    <property type="match status" value="1"/>
</dbReference>
<gene>
    <name evidence="4" type="ORF">BSTOLATCC_MIC31941</name>
</gene>
<organism evidence="4 5">
    <name type="scientific">Blepharisma stoltei</name>
    <dbReference type="NCBI Taxonomy" id="1481888"/>
    <lineage>
        <taxon>Eukaryota</taxon>
        <taxon>Sar</taxon>
        <taxon>Alveolata</taxon>
        <taxon>Ciliophora</taxon>
        <taxon>Postciliodesmatophora</taxon>
        <taxon>Heterotrichea</taxon>
        <taxon>Heterotrichida</taxon>
        <taxon>Blepharismidae</taxon>
        <taxon>Blepharisma</taxon>
    </lineage>
</organism>
<dbReference type="CDD" id="cd02845">
    <property type="entry name" value="PAZ_piwi_like"/>
    <property type="match status" value="1"/>
</dbReference>
<dbReference type="Proteomes" id="UP001162131">
    <property type="component" value="Unassembled WGS sequence"/>
</dbReference>
<dbReference type="PROSITE" id="PS50822">
    <property type="entry name" value="PIWI"/>
    <property type="match status" value="1"/>
</dbReference>
<dbReference type="InterPro" id="IPR012337">
    <property type="entry name" value="RNaseH-like_sf"/>
</dbReference>
<name>A0AAU9JA18_9CILI</name>
<dbReference type="InterPro" id="IPR036397">
    <property type="entry name" value="RNaseH_sf"/>
</dbReference>
<evidence type="ECO:0000313" key="4">
    <source>
        <dbReference type="EMBL" id="CAG9322825.1"/>
    </source>
</evidence>
<dbReference type="InterPro" id="IPR036085">
    <property type="entry name" value="PAZ_dom_sf"/>
</dbReference>
<dbReference type="Gene3D" id="2.170.260.10">
    <property type="entry name" value="paz domain"/>
    <property type="match status" value="1"/>
</dbReference>
<feature type="domain" description="Piwi" evidence="3">
    <location>
        <begin position="458"/>
        <end position="757"/>
    </location>
</feature>
<keyword evidence="5" id="KW-1185">Reference proteome</keyword>
<proteinExistence type="inferred from homology"/>
<feature type="domain" description="PAZ" evidence="2">
    <location>
        <begin position="190"/>
        <end position="295"/>
    </location>
</feature>
<evidence type="ECO:0000259" key="2">
    <source>
        <dbReference type="PROSITE" id="PS50821"/>
    </source>
</evidence>
<dbReference type="InterPro" id="IPR003100">
    <property type="entry name" value="PAZ_dom"/>
</dbReference>
<dbReference type="AlphaFoldDB" id="A0AAU9JA18"/>
<evidence type="ECO:0000256" key="1">
    <source>
        <dbReference type="RuleBase" id="RU361178"/>
    </source>
</evidence>
<sequence>MEPASRQRSAASQGRPIQIVTNFFRLNRTPAGNVGLYFIEFTPDVEDNNRSLRDTLIKGAKDAIEAQIGEFMKLGTNIAALRIKQEPFSAFAKGFENEEYTLNVRLVGTIDNSKPEQFKMYSNVILKKMLKELHLLQVTRLPKYYDRTQTCQVPAHQLEVWRGYTAVFQHHYDQMLLNLDFASKIIRNMTALDMIREIEASGPRNLGQALEKSMEGLIVMASYGNYMCYRIEGIDTQENPNSTFQGREGPVSYKNYYKTHHNVNIKDMRQPLIITTINRGQKTIKLIPELCRLTGISDEMRSDFRVMSDIAVYTRLQPQERLTTSQTVANRLGGREMSAITNKFSLGINPEPITVDAIRLPMEKIKVGGNQSIDLDDKGGFNLKGSILTPVNIDTWAVLSTQRDQEDRDKLVKTLQNKARQIGVTMGAPYQLDYNPKSLPNLVSALNRPPGGRPAPQIGVILLPGNMRDRYHEIKEASCLTSGIPTQVVMGNSVRNPKRFDSIMSKLVLQIAAKTGSHLWALAPTENLLMKTMVIGIDVFHDTVKKSQSVVGFVASIHPAFTQYYNSVKLQPRSGEEIASSVSGCLREALVAFFENTKRRFMPEHVIVYRDGVADSQIEAVRIFEVEGMKKVINSFEDYHPNFTYIIVNKKTNAKLYAPSNRGIGNPLPGTVVNSVVVPDPNSFYLIAHSVTQGMASPTLYRVIENTCPVRETDVMTYAKLAFKLCYMYYNWSGGIKVPAPTMMAHKLAFIVGQSVHEDYLQSIKLQPWFY</sequence>
<dbReference type="EMBL" id="CAJZBQ010000032">
    <property type="protein sequence ID" value="CAG9322825.1"/>
    <property type="molecule type" value="Genomic_DNA"/>
</dbReference>
<dbReference type="Pfam" id="PF02171">
    <property type="entry name" value="Piwi"/>
    <property type="match status" value="1"/>
</dbReference>
<dbReference type="PANTHER" id="PTHR22891">
    <property type="entry name" value="EUKARYOTIC TRANSLATION INITIATION FACTOR 2C"/>
    <property type="match status" value="1"/>
</dbReference>
<accession>A0AAU9JA18</accession>
<dbReference type="SUPFAM" id="SSF53098">
    <property type="entry name" value="Ribonuclease H-like"/>
    <property type="match status" value="1"/>
</dbReference>
<dbReference type="SMART" id="SM00950">
    <property type="entry name" value="Piwi"/>
    <property type="match status" value="1"/>
</dbReference>
<evidence type="ECO:0000313" key="5">
    <source>
        <dbReference type="Proteomes" id="UP001162131"/>
    </source>
</evidence>
<comment type="caution">
    <text evidence="4">The sequence shown here is derived from an EMBL/GenBank/DDBJ whole genome shotgun (WGS) entry which is preliminary data.</text>
</comment>
<dbReference type="CDD" id="cd04658">
    <property type="entry name" value="Piwi_piwi-like_Euk"/>
    <property type="match status" value="1"/>
</dbReference>
<dbReference type="Gene3D" id="3.30.420.10">
    <property type="entry name" value="Ribonuclease H-like superfamily/Ribonuclease H"/>
    <property type="match status" value="1"/>
</dbReference>
<dbReference type="InterPro" id="IPR003165">
    <property type="entry name" value="Piwi"/>
</dbReference>
<evidence type="ECO:0000259" key="3">
    <source>
        <dbReference type="PROSITE" id="PS50822"/>
    </source>
</evidence>
<dbReference type="Gene3D" id="3.40.50.2300">
    <property type="match status" value="1"/>
</dbReference>
<dbReference type="SMART" id="SM00949">
    <property type="entry name" value="PAZ"/>
    <property type="match status" value="1"/>
</dbReference>
<comment type="similarity">
    <text evidence="1">Belongs to the argonaute family.</text>
</comment>
<dbReference type="GO" id="GO:0003723">
    <property type="term" value="F:RNA binding"/>
    <property type="evidence" value="ECO:0007669"/>
    <property type="project" value="InterPro"/>
</dbReference>
<protein>
    <submittedName>
        <fullName evidence="4">Uncharacterized protein</fullName>
    </submittedName>
</protein>
<dbReference type="SUPFAM" id="SSF101690">
    <property type="entry name" value="PAZ domain"/>
    <property type="match status" value="1"/>
</dbReference>